<evidence type="ECO:0000256" key="2">
    <source>
        <dbReference type="SAM" id="MobiDB-lite"/>
    </source>
</evidence>
<evidence type="ECO:0000256" key="3">
    <source>
        <dbReference type="SAM" id="SignalP"/>
    </source>
</evidence>
<dbReference type="EMBL" id="JBCITK010000001">
    <property type="protein sequence ID" value="MEN0642157.1"/>
    <property type="molecule type" value="Genomic_DNA"/>
</dbReference>
<feature type="compositionally biased region" description="Polar residues" evidence="2">
    <location>
        <begin position="25"/>
        <end position="36"/>
    </location>
</feature>
<keyword evidence="6" id="KW-1185">Reference proteome</keyword>
<evidence type="ECO:0000256" key="1">
    <source>
        <dbReference type="ARBA" id="ARBA00022729"/>
    </source>
</evidence>
<dbReference type="InterPro" id="IPR029051">
    <property type="entry name" value="DUF4352"/>
</dbReference>
<gene>
    <name evidence="5" type="ORF">MKY91_03125</name>
</gene>
<feature type="compositionally biased region" description="Acidic residues" evidence="2">
    <location>
        <begin position="37"/>
        <end position="50"/>
    </location>
</feature>
<accession>A0ABU9VE27</accession>
<dbReference type="RefSeq" id="WP_343129308.1">
    <property type="nucleotide sequence ID" value="NZ_JBCITK010000001.1"/>
</dbReference>
<organism evidence="5 6">
    <name type="scientific">Alkalicoccobacillus gibsonii</name>
    <dbReference type="NCBI Taxonomy" id="79881"/>
    <lineage>
        <taxon>Bacteria</taxon>
        <taxon>Bacillati</taxon>
        <taxon>Bacillota</taxon>
        <taxon>Bacilli</taxon>
        <taxon>Bacillales</taxon>
        <taxon>Bacillaceae</taxon>
        <taxon>Alkalicoccobacillus</taxon>
    </lineage>
</organism>
<dbReference type="Pfam" id="PF11611">
    <property type="entry name" value="DUF4352"/>
    <property type="match status" value="1"/>
</dbReference>
<evidence type="ECO:0000313" key="6">
    <source>
        <dbReference type="Proteomes" id="UP001418796"/>
    </source>
</evidence>
<dbReference type="Proteomes" id="UP001418796">
    <property type="component" value="Unassembled WGS sequence"/>
</dbReference>
<name>A0ABU9VE27_9BACI</name>
<evidence type="ECO:0000313" key="5">
    <source>
        <dbReference type="EMBL" id="MEN0642157.1"/>
    </source>
</evidence>
<dbReference type="PROSITE" id="PS51257">
    <property type="entry name" value="PROKAR_LIPOPROTEIN"/>
    <property type="match status" value="1"/>
</dbReference>
<evidence type="ECO:0000259" key="4">
    <source>
        <dbReference type="Pfam" id="PF11611"/>
    </source>
</evidence>
<keyword evidence="1 3" id="KW-0732">Signal</keyword>
<feature type="domain" description="DUF4352" evidence="4">
    <location>
        <begin position="72"/>
        <end position="180"/>
    </location>
</feature>
<feature type="region of interest" description="Disordered" evidence="2">
    <location>
        <begin position="25"/>
        <end position="52"/>
    </location>
</feature>
<feature type="chain" id="PRO_5045177436" evidence="3">
    <location>
        <begin position="20"/>
        <end position="200"/>
    </location>
</feature>
<dbReference type="Gene3D" id="2.60.40.1240">
    <property type="match status" value="1"/>
</dbReference>
<comment type="caution">
    <text evidence="5">The sequence shown here is derived from an EMBL/GenBank/DDBJ whole genome shotgun (WGS) entry which is preliminary data.</text>
</comment>
<proteinExistence type="predicted"/>
<sequence>MKKLVNVAALFAATSVVLIACSNEETSNDQASTDDSNLNEETETDSEESALAEGRYEDQLDLRIGETGTVETTIGVYSVTVNKVEIVQELDGEMSELDYFVLVDYTLKNEGDEELDAANSISNLELTDDLEVSGFSDSAEYYEEVSPVEGTLAPGEETTGQGLHDAYENDEYYLRVAGGLVASGAAKNDIRFTFQKNEME</sequence>
<protein>
    <submittedName>
        <fullName evidence="5">DUF4352 domain-containing protein</fullName>
    </submittedName>
</protein>
<reference evidence="5 6" key="1">
    <citation type="submission" date="2024-03" db="EMBL/GenBank/DDBJ databases">
        <title>Bacilli Hybrid Assemblies.</title>
        <authorList>
            <person name="Kovac J."/>
        </authorList>
    </citation>
    <scope>NUCLEOTIDE SEQUENCE [LARGE SCALE GENOMIC DNA]</scope>
    <source>
        <strain evidence="5 6">FSL R7-0666</strain>
    </source>
</reference>
<dbReference type="InterPro" id="IPR029050">
    <property type="entry name" value="Immunoprotect_excell_Ig-like"/>
</dbReference>
<feature type="signal peptide" evidence="3">
    <location>
        <begin position="1"/>
        <end position="19"/>
    </location>
</feature>